<dbReference type="AlphaFoldDB" id="A0A915ES05"/>
<evidence type="ECO:0000313" key="1">
    <source>
        <dbReference type="Proteomes" id="UP000887574"/>
    </source>
</evidence>
<name>A0A915ES05_9BILA</name>
<sequence length="72" mass="8094">MSTTCLIQLAGGALCGSVIFTVNGAAIHIRAIHPQIHARVFYEIQANEENFPPEQSDTERYFETVRRINFLS</sequence>
<evidence type="ECO:0000313" key="2">
    <source>
        <dbReference type="WBParaSite" id="jg9174"/>
    </source>
</evidence>
<dbReference type="WBParaSite" id="jg9174">
    <property type="protein sequence ID" value="jg9174"/>
    <property type="gene ID" value="jg9174"/>
</dbReference>
<accession>A0A915ES05</accession>
<protein>
    <submittedName>
        <fullName evidence="2">Uncharacterized protein</fullName>
    </submittedName>
</protein>
<reference evidence="2" key="1">
    <citation type="submission" date="2022-11" db="UniProtKB">
        <authorList>
            <consortium name="WormBaseParasite"/>
        </authorList>
    </citation>
    <scope>IDENTIFICATION</scope>
</reference>
<proteinExistence type="predicted"/>
<organism evidence="1 2">
    <name type="scientific">Ditylenchus dipsaci</name>
    <dbReference type="NCBI Taxonomy" id="166011"/>
    <lineage>
        <taxon>Eukaryota</taxon>
        <taxon>Metazoa</taxon>
        <taxon>Ecdysozoa</taxon>
        <taxon>Nematoda</taxon>
        <taxon>Chromadorea</taxon>
        <taxon>Rhabditida</taxon>
        <taxon>Tylenchina</taxon>
        <taxon>Tylenchomorpha</taxon>
        <taxon>Sphaerularioidea</taxon>
        <taxon>Anguinidae</taxon>
        <taxon>Anguininae</taxon>
        <taxon>Ditylenchus</taxon>
    </lineage>
</organism>
<keyword evidence="1" id="KW-1185">Reference proteome</keyword>
<dbReference type="Proteomes" id="UP000887574">
    <property type="component" value="Unplaced"/>
</dbReference>